<dbReference type="AlphaFoldDB" id="A0A2C5YSJ8"/>
<evidence type="ECO:0008006" key="9">
    <source>
        <dbReference type="Google" id="ProtNLM"/>
    </source>
</evidence>
<feature type="region of interest" description="Disordered" evidence="5">
    <location>
        <begin position="360"/>
        <end position="401"/>
    </location>
</feature>
<name>A0A2C5YSJ8_9HYPO</name>
<feature type="transmembrane region" description="Helical" evidence="6">
    <location>
        <begin position="6"/>
        <end position="26"/>
    </location>
</feature>
<feature type="compositionally biased region" description="Polar residues" evidence="5">
    <location>
        <begin position="363"/>
        <end position="380"/>
    </location>
</feature>
<evidence type="ECO:0000313" key="8">
    <source>
        <dbReference type="Proteomes" id="UP000224854"/>
    </source>
</evidence>
<keyword evidence="3 6" id="KW-1133">Transmembrane helix</keyword>
<dbReference type="InterPro" id="IPR008521">
    <property type="entry name" value="Mg_trans_NIPA"/>
</dbReference>
<keyword evidence="8" id="KW-1185">Reference proteome</keyword>
<proteinExistence type="predicted"/>
<dbReference type="PANTHER" id="PTHR12570">
    <property type="match status" value="1"/>
</dbReference>
<evidence type="ECO:0000256" key="6">
    <source>
        <dbReference type="SAM" id="Phobius"/>
    </source>
</evidence>
<dbReference type="Proteomes" id="UP000224854">
    <property type="component" value="Unassembled WGS sequence"/>
</dbReference>
<evidence type="ECO:0000256" key="2">
    <source>
        <dbReference type="ARBA" id="ARBA00022692"/>
    </source>
</evidence>
<accession>A0A2C5YSJ8</accession>
<organism evidence="7 8">
    <name type="scientific">Ophiocordyceps australis</name>
    <dbReference type="NCBI Taxonomy" id="1399860"/>
    <lineage>
        <taxon>Eukaryota</taxon>
        <taxon>Fungi</taxon>
        <taxon>Dikarya</taxon>
        <taxon>Ascomycota</taxon>
        <taxon>Pezizomycotina</taxon>
        <taxon>Sordariomycetes</taxon>
        <taxon>Hypocreomycetidae</taxon>
        <taxon>Hypocreales</taxon>
        <taxon>Ophiocordycipitaceae</taxon>
        <taxon>Ophiocordyceps</taxon>
    </lineage>
</organism>
<dbReference type="GO" id="GO:0015095">
    <property type="term" value="F:magnesium ion transmembrane transporter activity"/>
    <property type="evidence" value="ECO:0007669"/>
    <property type="project" value="InterPro"/>
</dbReference>
<feature type="transmembrane region" description="Helical" evidence="6">
    <location>
        <begin position="135"/>
        <end position="160"/>
    </location>
</feature>
<evidence type="ECO:0000256" key="5">
    <source>
        <dbReference type="SAM" id="MobiDB-lite"/>
    </source>
</evidence>
<feature type="region of interest" description="Disordered" evidence="5">
    <location>
        <begin position="321"/>
        <end position="345"/>
    </location>
</feature>
<dbReference type="InterPro" id="IPR037185">
    <property type="entry name" value="EmrE-like"/>
</dbReference>
<dbReference type="SUPFAM" id="SSF103481">
    <property type="entry name" value="Multidrug resistance efflux transporter EmrE"/>
    <property type="match status" value="1"/>
</dbReference>
<dbReference type="PANTHER" id="PTHR12570:SF85">
    <property type="entry name" value="DUF803 DOMAIN MEMBRANE PROTEIN (AFU_ORTHOLOGUE AFUA_1G15880)"/>
    <property type="match status" value="1"/>
</dbReference>
<sequence length="401" mass="43209">MIEDKYIGLALAMSSALAIGTSFVITKKGLLHAEQRHGFEGEGFVYLRSPLWWAGISTLAIGEVCNFAAYAFAPAILVTPLGALSVLIGAVLGSYFLQEELGTLGKLGSAICLIGAVVIVLHAPPDEDIQTIDQILHYAIQPGFLLYAVAVVAFAIFMIYKIAPVYGKKNALIYLSICSTVGSISVMSVKAFGIALKLSLAGNNQFTHPSTYVFMILTTVCILTQMNYFNKALASFPTNIVNPLYYVTFTTATLCASFILFSGFNTTDPVNTLSLLCGFLVTFTGVYLLNLSRGDPNGQKLIPGHGGVDATPTDMVSSFQTRRSMQARRSGEPSRHSVGSLHGDREGLIRAYDEEEAAGFGLSSLSEETVDNSPKPNGRSNGKKESRNDDIELENRKSAER</sequence>
<keyword evidence="4 6" id="KW-0472">Membrane</keyword>
<comment type="caution">
    <text evidence="7">The sequence shown here is derived from an EMBL/GenBank/DDBJ whole genome shotgun (WGS) entry which is preliminary data.</text>
</comment>
<evidence type="ECO:0000256" key="4">
    <source>
        <dbReference type="ARBA" id="ARBA00023136"/>
    </source>
</evidence>
<dbReference type="GO" id="GO:0016020">
    <property type="term" value="C:membrane"/>
    <property type="evidence" value="ECO:0007669"/>
    <property type="project" value="UniProtKB-SubCell"/>
</dbReference>
<feature type="transmembrane region" description="Helical" evidence="6">
    <location>
        <begin position="212"/>
        <end position="229"/>
    </location>
</feature>
<protein>
    <recommendedName>
        <fullName evidence="9">Magnesium transporter</fullName>
    </recommendedName>
</protein>
<dbReference type="EMBL" id="NJEU01000765">
    <property type="protein sequence ID" value="PHH70706.1"/>
    <property type="molecule type" value="Genomic_DNA"/>
</dbReference>
<gene>
    <name evidence="7" type="ORF">CDD82_6965</name>
</gene>
<feature type="transmembrane region" description="Helical" evidence="6">
    <location>
        <begin position="78"/>
        <end position="97"/>
    </location>
</feature>
<feature type="transmembrane region" description="Helical" evidence="6">
    <location>
        <begin position="273"/>
        <end position="291"/>
    </location>
</feature>
<dbReference type="Pfam" id="PF05653">
    <property type="entry name" value="Mg_trans_NIPA"/>
    <property type="match status" value="1"/>
</dbReference>
<feature type="compositionally biased region" description="Basic and acidic residues" evidence="5">
    <location>
        <begin position="382"/>
        <end position="401"/>
    </location>
</feature>
<feature type="transmembrane region" description="Helical" evidence="6">
    <location>
        <begin position="104"/>
        <end position="123"/>
    </location>
</feature>
<evidence type="ECO:0000313" key="7">
    <source>
        <dbReference type="EMBL" id="PHH70706.1"/>
    </source>
</evidence>
<keyword evidence="2 6" id="KW-0812">Transmembrane</keyword>
<evidence type="ECO:0000256" key="3">
    <source>
        <dbReference type="ARBA" id="ARBA00022989"/>
    </source>
</evidence>
<feature type="transmembrane region" description="Helical" evidence="6">
    <location>
        <begin position="172"/>
        <end position="192"/>
    </location>
</feature>
<feature type="transmembrane region" description="Helical" evidence="6">
    <location>
        <begin position="241"/>
        <end position="261"/>
    </location>
</feature>
<reference evidence="7 8" key="1">
    <citation type="submission" date="2017-06" db="EMBL/GenBank/DDBJ databases">
        <title>Ant-infecting Ophiocordyceps genomes reveal a high diversity of potential behavioral manipulation genes and a possible major role for enterotoxins.</title>
        <authorList>
            <person name="De Bekker C."/>
            <person name="Evans H.C."/>
            <person name="Brachmann A."/>
            <person name="Hughes D.P."/>
        </authorList>
    </citation>
    <scope>NUCLEOTIDE SEQUENCE [LARGE SCALE GENOMIC DNA]</scope>
    <source>
        <strain evidence="7 8">1348a</strain>
    </source>
</reference>
<evidence type="ECO:0000256" key="1">
    <source>
        <dbReference type="ARBA" id="ARBA00004141"/>
    </source>
</evidence>
<dbReference type="OrthoDB" id="6428174at2759"/>
<comment type="subcellular location">
    <subcellularLocation>
        <location evidence="1">Membrane</location>
        <topology evidence="1">Multi-pass membrane protein</topology>
    </subcellularLocation>
</comment>